<keyword evidence="1" id="KW-0969">Cilium</keyword>
<accession>A0A7X6N1D2</accession>
<dbReference type="PANTHER" id="PTHR39185">
    <property type="entry name" value="SWARMING MOTILITY PROTEIN SWRD"/>
    <property type="match status" value="1"/>
</dbReference>
<gene>
    <name evidence="1" type="ORF">HF964_04205</name>
</gene>
<keyword evidence="1" id="KW-0282">Flagellum</keyword>
<keyword evidence="2" id="KW-1185">Reference proteome</keyword>
<organism evidence="1 2">
    <name type="scientific">Periweissella fabalis</name>
    <dbReference type="NCBI Taxonomy" id="1070421"/>
    <lineage>
        <taxon>Bacteria</taxon>
        <taxon>Bacillati</taxon>
        <taxon>Bacillota</taxon>
        <taxon>Bacilli</taxon>
        <taxon>Lactobacillales</taxon>
        <taxon>Lactobacillaceae</taxon>
        <taxon>Periweissella</taxon>
    </lineage>
</organism>
<evidence type="ECO:0000313" key="1">
    <source>
        <dbReference type="EMBL" id="NKZ24013.1"/>
    </source>
</evidence>
<proteinExistence type="predicted"/>
<reference evidence="1 2" key="1">
    <citation type="submission" date="2020-04" db="EMBL/GenBank/DDBJ databases">
        <title>MicrobeNet Type strains.</title>
        <authorList>
            <person name="Nicholson A.C."/>
        </authorList>
    </citation>
    <scope>NUCLEOTIDE SEQUENCE [LARGE SCALE GENOMIC DNA]</scope>
    <source>
        <strain evidence="1 2">CCUG 61472</strain>
    </source>
</reference>
<evidence type="ECO:0000313" key="2">
    <source>
        <dbReference type="Proteomes" id="UP000549765"/>
    </source>
</evidence>
<sequence length="64" mass="7252">MIQLTSLVGKQFYLNFNLIEQMAETPDTVLTLTDGKTFVVQESAAQVVQLIIEFQHQVQQKLQG</sequence>
<dbReference type="Proteomes" id="UP000549765">
    <property type="component" value="Unassembled WGS sequence"/>
</dbReference>
<dbReference type="InterPro" id="IPR009384">
    <property type="entry name" value="SwrD-like"/>
</dbReference>
<comment type="caution">
    <text evidence="1">The sequence shown here is derived from an EMBL/GenBank/DDBJ whole genome shotgun (WGS) entry which is preliminary data.</text>
</comment>
<dbReference type="EMBL" id="JAAXPN010000003">
    <property type="protein sequence ID" value="NKZ24013.1"/>
    <property type="molecule type" value="Genomic_DNA"/>
</dbReference>
<dbReference type="PANTHER" id="PTHR39185:SF1">
    <property type="entry name" value="SWARMING MOTILITY PROTEIN SWRD"/>
    <property type="match status" value="1"/>
</dbReference>
<keyword evidence="1" id="KW-0966">Cell projection</keyword>
<dbReference type="AlphaFoldDB" id="A0A7X6N1D2"/>
<dbReference type="RefSeq" id="WP_168721815.1">
    <property type="nucleotide sequence ID" value="NZ_JAAXPN010000003.1"/>
</dbReference>
<protein>
    <submittedName>
        <fullName evidence="1">Flagellar FlbD family protein</fullName>
    </submittedName>
</protein>
<dbReference type="Pfam" id="PF06289">
    <property type="entry name" value="FlbD"/>
    <property type="match status" value="1"/>
</dbReference>
<name>A0A7X6N1D2_9LACO</name>